<dbReference type="InterPro" id="IPR016181">
    <property type="entry name" value="Acyl_CoA_acyltransferase"/>
</dbReference>
<accession>A0A1V0N3N5</accession>
<protein>
    <submittedName>
        <fullName evidence="1">Transferase</fullName>
    </submittedName>
</protein>
<proteinExistence type="predicted"/>
<evidence type="ECO:0000313" key="2">
    <source>
        <dbReference type="Proteomes" id="UP000192050"/>
    </source>
</evidence>
<gene>
    <name evidence="1" type="ORF">FAD_0809</name>
</gene>
<dbReference type="SUPFAM" id="SSF55729">
    <property type="entry name" value="Acyl-CoA N-acyltransferases (Nat)"/>
    <property type="match status" value="1"/>
</dbReference>
<organism evidence="1 2">
    <name type="scientific">Ferroplasma acidiphilum</name>
    <dbReference type="NCBI Taxonomy" id="74969"/>
    <lineage>
        <taxon>Archaea</taxon>
        <taxon>Methanobacteriati</taxon>
        <taxon>Thermoplasmatota</taxon>
        <taxon>Thermoplasmata</taxon>
        <taxon>Thermoplasmatales</taxon>
        <taxon>Ferroplasmaceae</taxon>
        <taxon>Ferroplasma</taxon>
    </lineage>
</organism>
<dbReference type="KEGG" id="fai:FAD_0809"/>
<dbReference type="OrthoDB" id="43754at2157"/>
<dbReference type="GeneID" id="31676311"/>
<dbReference type="Proteomes" id="UP000192050">
    <property type="component" value="Chromosome"/>
</dbReference>
<dbReference type="STRING" id="74969.FAD_0809"/>
<dbReference type="RefSeq" id="WP_081142001.1">
    <property type="nucleotide sequence ID" value="NZ_CP015363.1"/>
</dbReference>
<dbReference type="Gene3D" id="3.40.630.30">
    <property type="match status" value="1"/>
</dbReference>
<dbReference type="AlphaFoldDB" id="A0A1V0N3N5"/>
<name>A0A1V0N3N5_9ARCH</name>
<dbReference type="EMBL" id="CP015363">
    <property type="protein sequence ID" value="ARD84709.1"/>
    <property type="molecule type" value="Genomic_DNA"/>
</dbReference>
<keyword evidence="1" id="KW-0808">Transferase</keyword>
<keyword evidence="2" id="KW-1185">Reference proteome</keyword>
<reference evidence="1 2" key="1">
    <citation type="submission" date="2011-10" db="EMBL/GenBank/DDBJ databases">
        <title>Metabolic and evolutionary patterns in the extreme acidophile Ferroplasma acidiphilum.</title>
        <authorList>
            <person name="Golyshina O.V."/>
            <person name="Kozyavkin S.A."/>
            <person name="Tatusov R.L."/>
            <person name="Slesarev A.I."/>
            <person name="Golyshin P.N."/>
        </authorList>
    </citation>
    <scope>NUCLEOTIDE SEQUENCE [LARGE SCALE GENOMIC DNA]</scope>
    <source>
        <strain evidence="2">Y</strain>
    </source>
</reference>
<evidence type="ECO:0000313" key="1">
    <source>
        <dbReference type="EMBL" id="ARD84709.1"/>
    </source>
</evidence>
<dbReference type="GO" id="GO:0016740">
    <property type="term" value="F:transferase activity"/>
    <property type="evidence" value="ECO:0007669"/>
    <property type="project" value="UniProtKB-KW"/>
</dbReference>
<sequence length="161" mass="18397">MPDVVIGHSITVQLPHGFRLIKASDTGKEFISEDRKMRDYKISYFYDWSREDNNIVIVHESPDGKLSGVVMFRLVPNIYHPKRIVVEMLARNFASAGSSGSGYDLLKVIENNVARALHIKRIDIEAVKSLKSYYNSLGYEETGENYYDSSWKEIVNMSKSV</sequence>